<dbReference type="RefSeq" id="WP_111828404.1">
    <property type="nucleotide sequence ID" value="NZ_SGSU01000007.1"/>
</dbReference>
<accession>A0A4Q7AVD1</accession>
<evidence type="ECO:0000313" key="2">
    <source>
        <dbReference type="Proteomes" id="UP000293483"/>
    </source>
</evidence>
<protein>
    <submittedName>
        <fullName evidence="1">Uncharacterized protein</fullName>
    </submittedName>
</protein>
<evidence type="ECO:0000313" key="1">
    <source>
        <dbReference type="EMBL" id="RZG67458.1"/>
    </source>
</evidence>
<comment type="caution">
    <text evidence="1">The sequence shown here is derived from an EMBL/GenBank/DDBJ whole genome shotgun (WGS) entry which is preliminary data.</text>
</comment>
<organism evidence="1 2">
    <name type="scientific">Acinetobacter bouvetii</name>
    <dbReference type="NCBI Taxonomy" id="202951"/>
    <lineage>
        <taxon>Bacteria</taxon>
        <taxon>Pseudomonadati</taxon>
        <taxon>Pseudomonadota</taxon>
        <taxon>Gammaproteobacteria</taxon>
        <taxon>Moraxellales</taxon>
        <taxon>Moraxellaceae</taxon>
        <taxon>Acinetobacter</taxon>
    </lineage>
</organism>
<dbReference type="Proteomes" id="UP000293483">
    <property type="component" value="Unassembled WGS sequence"/>
</dbReference>
<dbReference type="EMBL" id="SGSU01000007">
    <property type="protein sequence ID" value="RZG67458.1"/>
    <property type="molecule type" value="Genomic_DNA"/>
</dbReference>
<reference evidence="1 2" key="1">
    <citation type="submission" date="2019-02" db="EMBL/GenBank/DDBJ databases">
        <title>The Batch Genome Submission of Acinetobacter spp. strains.</title>
        <authorList>
            <person name="Qin J."/>
            <person name="Hu Y."/>
            <person name="Ye H."/>
            <person name="Wei L."/>
            <person name="Feng Y."/>
            <person name="Zong Z."/>
        </authorList>
    </citation>
    <scope>NUCLEOTIDE SEQUENCE [LARGE SCALE GENOMIC DNA]</scope>
    <source>
        <strain evidence="1 2">WCHABo060081</strain>
    </source>
</reference>
<name>A0A4Q7AVD1_9GAMM</name>
<proteinExistence type="predicted"/>
<sequence>MILKEDLMIDGLHYILKFDHYSFSFSLNRPPRARVQINYRKHPELALFRDDPIYEDINLNLPAMKVFNAISQRVEELIYKHGIHYWSFSATSTKKANVYEKLLKRWMTRNTMAFKYDRVGNDFYVYVENNFNE</sequence>
<gene>
    <name evidence="1" type="ORF">EXE25_08055</name>
</gene>
<dbReference type="AlphaFoldDB" id="A0A4Q7AVD1"/>